<accession>A0A2Z7CGP9</accession>
<evidence type="ECO:0000313" key="1">
    <source>
        <dbReference type="EMBL" id="KZV46098.1"/>
    </source>
</evidence>
<proteinExistence type="predicted"/>
<evidence type="ECO:0000313" key="2">
    <source>
        <dbReference type="Proteomes" id="UP000250235"/>
    </source>
</evidence>
<reference evidence="1 2" key="1">
    <citation type="journal article" date="2015" name="Proc. Natl. Acad. Sci. U.S.A.">
        <title>The resurrection genome of Boea hygrometrica: A blueprint for survival of dehydration.</title>
        <authorList>
            <person name="Xiao L."/>
            <person name="Yang G."/>
            <person name="Zhang L."/>
            <person name="Yang X."/>
            <person name="Zhao S."/>
            <person name="Ji Z."/>
            <person name="Zhou Q."/>
            <person name="Hu M."/>
            <person name="Wang Y."/>
            <person name="Chen M."/>
            <person name="Xu Y."/>
            <person name="Jin H."/>
            <person name="Xiao X."/>
            <person name="Hu G."/>
            <person name="Bao F."/>
            <person name="Hu Y."/>
            <person name="Wan P."/>
            <person name="Li L."/>
            <person name="Deng X."/>
            <person name="Kuang T."/>
            <person name="Xiang C."/>
            <person name="Zhu J.K."/>
            <person name="Oliver M.J."/>
            <person name="He Y."/>
        </authorList>
    </citation>
    <scope>NUCLEOTIDE SEQUENCE [LARGE SCALE GENOMIC DNA]</scope>
    <source>
        <strain evidence="2">cv. XS01</strain>
    </source>
</reference>
<name>A0A2Z7CGP9_9LAMI</name>
<sequence>MTFRVVRTNQYNQDLGLIHSTNRNHLESPNEGSSIDHQVPDAEHSSTCCCPTHEVWELPSPLKVANRSQQGDEVTGVTRSASNKHLGTEAQTLRTGRYALNQCSDPSNTTEGSKRSTRLQKGDVFAIHLQLFPSLQKRHQTKRLSKGVQRYHSYFSRIYLPLKSEKIRTKLVELVAPSSVFWVTVPEPVLC</sequence>
<dbReference type="Proteomes" id="UP000250235">
    <property type="component" value="Unassembled WGS sequence"/>
</dbReference>
<organism evidence="1 2">
    <name type="scientific">Dorcoceras hygrometricum</name>
    <dbReference type="NCBI Taxonomy" id="472368"/>
    <lineage>
        <taxon>Eukaryota</taxon>
        <taxon>Viridiplantae</taxon>
        <taxon>Streptophyta</taxon>
        <taxon>Embryophyta</taxon>
        <taxon>Tracheophyta</taxon>
        <taxon>Spermatophyta</taxon>
        <taxon>Magnoliopsida</taxon>
        <taxon>eudicotyledons</taxon>
        <taxon>Gunneridae</taxon>
        <taxon>Pentapetalae</taxon>
        <taxon>asterids</taxon>
        <taxon>lamiids</taxon>
        <taxon>Lamiales</taxon>
        <taxon>Gesneriaceae</taxon>
        <taxon>Didymocarpoideae</taxon>
        <taxon>Trichosporeae</taxon>
        <taxon>Loxocarpinae</taxon>
        <taxon>Dorcoceras</taxon>
    </lineage>
</organism>
<gene>
    <name evidence="1" type="ORF">F511_21289</name>
</gene>
<dbReference type="AlphaFoldDB" id="A0A2Z7CGP9"/>
<protein>
    <submittedName>
        <fullName evidence="1">Uncharacterized protein</fullName>
    </submittedName>
</protein>
<dbReference type="EMBL" id="KQ995713">
    <property type="protein sequence ID" value="KZV46098.1"/>
    <property type="molecule type" value="Genomic_DNA"/>
</dbReference>
<keyword evidence="2" id="KW-1185">Reference proteome</keyword>